<dbReference type="OrthoDB" id="9776731at2"/>
<feature type="binding site" evidence="1">
    <location>
        <position position="400"/>
    </location>
    <ligand>
        <name>Mn(2+)</name>
        <dbReference type="ChEBI" id="CHEBI:29035"/>
        <label>2</label>
    </ligand>
</feature>
<dbReference type="InterPro" id="IPR052030">
    <property type="entry name" value="Peptidase_M20/M20A_hydrolases"/>
</dbReference>
<dbReference type="Pfam" id="PF01546">
    <property type="entry name" value="Peptidase_M20"/>
    <property type="match status" value="1"/>
</dbReference>
<evidence type="ECO:0000256" key="1">
    <source>
        <dbReference type="PIRSR" id="PIRSR005962-1"/>
    </source>
</evidence>
<name>A0A073ITJ8_9BACT</name>
<dbReference type="EMBL" id="JMKI01000012">
    <property type="protein sequence ID" value="KEJ92890.1"/>
    <property type="molecule type" value="Genomic_DNA"/>
</dbReference>
<dbReference type="GO" id="GO:0016805">
    <property type="term" value="F:dipeptidase activity"/>
    <property type="evidence" value="ECO:0007669"/>
    <property type="project" value="TreeGrafter"/>
</dbReference>
<feature type="binding site" evidence="1">
    <location>
        <position position="144"/>
    </location>
    <ligand>
        <name>Mn(2+)</name>
        <dbReference type="ChEBI" id="CHEBI:29035"/>
        <label>2</label>
    </ligand>
</feature>
<comment type="caution">
    <text evidence="3">The sequence shown here is derived from an EMBL/GenBank/DDBJ whole genome shotgun (WGS) entry which is preliminary data.</text>
</comment>
<keyword evidence="1" id="KW-0479">Metal-binding</keyword>
<dbReference type="GO" id="GO:0071713">
    <property type="term" value="F:para-aminobenzoyl-glutamate hydrolase activity"/>
    <property type="evidence" value="ECO:0007669"/>
    <property type="project" value="TreeGrafter"/>
</dbReference>
<dbReference type="GeneID" id="90983006"/>
<dbReference type="PANTHER" id="PTHR30575:SF3">
    <property type="entry name" value="PEPTIDASE M20 DIMERISATION DOMAIN-CONTAINING PROTEIN"/>
    <property type="match status" value="1"/>
</dbReference>
<dbReference type="SUPFAM" id="SSF53187">
    <property type="entry name" value="Zn-dependent exopeptidases"/>
    <property type="match status" value="1"/>
</dbReference>
<dbReference type="MEROPS" id="M20.020"/>
<dbReference type="InterPro" id="IPR011650">
    <property type="entry name" value="Peptidase_M20_dimer"/>
</dbReference>
<dbReference type="Gene3D" id="3.40.630.10">
    <property type="entry name" value="Zn peptidases"/>
    <property type="match status" value="2"/>
</dbReference>
<dbReference type="Pfam" id="PF07687">
    <property type="entry name" value="M20_dimer"/>
    <property type="match status" value="1"/>
</dbReference>
<keyword evidence="4" id="KW-1185">Reference proteome</keyword>
<reference evidence="3 4" key="1">
    <citation type="submission" date="2014-04" db="EMBL/GenBank/DDBJ databases">
        <title>Draft Genome Sequence of Synergistes jonesii.</title>
        <authorList>
            <person name="Coil D.A."/>
            <person name="Eisen J.A."/>
            <person name="Holland-Moritz H.E."/>
        </authorList>
    </citation>
    <scope>NUCLEOTIDE SEQUENCE [LARGE SCALE GENOMIC DNA]</scope>
    <source>
        <strain evidence="3 4">78-1</strain>
    </source>
</reference>
<dbReference type="GO" id="GO:0046657">
    <property type="term" value="P:folic acid catabolic process"/>
    <property type="evidence" value="ECO:0007669"/>
    <property type="project" value="TreeGrafter"/>
</dbReference>
<sequence length="430" mass="45761">MTPLNIPSGLKDEMRLWRRDFHKYPERGWTEFRTTAKIAEQLAECGWPLRFSKDFLRAEDIMGRDIDVGKEKSRAMAQGADEKLIAEMGDYTGLTAELDAGREGPVLALRFDIDCVECREAKDERHFPAREGFSSVNDGLMHSCGHDGHAAVGLALARLLMDERKRLCGKVVLIFQPAEEGVRGGYAMARGGVADGADYFLTMHLGLGRPTGSVVCGMGGFLCSTKFDAGFAGVGAHAGAEPERGRNALLAAASAALNLHAIAPHSGGATRVNVGVLRAGEGRNVVPPAALMKIETRGEDAQVAKYVYGRSMEVLKGAAAMYGVSLTVTKQGETISAESDAELAAAIAEAARASEGVTRIDEYGKMAGSDDACWLMERVQRGGGKAAYIGIGADSPAGHHNERFDIDEAAMDIALSVLANSALLICGRKS</sequence>
<feature type="binding site" evidence="1">
    <location>
        <position position="180"/>
    </location>
    <ligand>
        <name>Mn(2+)</name>
        <dbReference type="ChEBI" id="CHEBI:29035"/>
        <label>2</label>
    </ligand>
</feature>
<evidence type="ECO:0000313" key="4">
    <source>
        <dbReference type="Proteomes" id="UP000027665"/>
    </source>
</evidence>
<feature type="domain" description="Peptidase M20 dimerisation" evidence="2">
    <location>
        <begin position="227"/>
        <end position="306"/>
    </location>
</feature>
<evidence type="ECO:0000259" key="2">
    <source>
        <dbReference type="Pfam" id="PF07687"/>
    </source>
</evidence>
<dbReference type="InterPro" id="IPR002933">
    <property type="entry name" value="Peptidase_M20"/>
</dbReference>
<evidence type="ECO:0000313" key="3">
    <source>
        <dbReference type="EMBL" id="KEJ92890.1"/>
    </source>
</evidence>
<dbReference type="RefSeq" id="WP_037974889.1">
    <property type="nucleotide sequence ID" value="NZ_JMKI01000012.1"/>
</dbReference>
<dbReference type="PATRIC" id="fig|2754.20.peg.2119"/>
<dbReference type="InterPro" id="IPR036264">
    <property type="entry name" value="Bact_exopeptidase_dim_dom"/>
</dbReference>
<dbReference type="SUPFAM" id="SSF55031">
    <property type="entry name" value="Bacterial exopeptidase dimerisation domain"/>
    <property type="match status" value="1"/>
</dbReference>
<dbReference type="InterPro" id="IPR017439">
    <property type="entry name" value="Amidohydrolase"/>
</dbReference>
<dbReference type="Proteomes" id="UP000027665">
    <property type="component" value="Unassembled WGS sequence"/>
</dbReference>
<dbReference type="PANTHER" id="PTHR30575">
    <property type="entry name" value="PEPTIDASE M20"/>
    <property type="match status" value="1"/>
</dbReference>
<dbReference type="NCBIfam" id="TIGR01891">
    <property type="entry name" value="amidohydrolases"/>
    <property type="match status" value="1"/>
</dbReference>
<dbReference type="eggNOG" id="COG1473">
    <property type="taxonomic scope" value="Bacteria"/>
</dbReference>
<proteinExistence type="predicted"/>
<feature type="binding site" evidence="1">
    <location>
        <position position="146"/>
    </location>
    <ligand>
        <name>Mn(2+)</name>
        <dbReference type="ChEBI" id="CHEBI:29035"/>
        <label>2</label>
    </ligand>
</feature>
<dbReference type="AlphaFoldDB" id="A0A073ITJ8"/>
<dbReference type="STRING" id="2754.EH55_00340"/>
<comment type="cofactor">
    <cofactor evidence="1">
        <name>Mn(2+)</name>
        <dbReference type="ChEBI" id="CHEBI:29035"/>
    </cofactor>
    <text evidence="1">The Mn(2+) ion enhances activity.</text>
</comment>
<dbReference type="GO" id="GO:0005737">
    <property type="term" value="C:cytoplasm"/>
    <property type="evidence" value="ECO:0007669"/>
    <property type="project" value="TreeGrafter"/>
</dbReference>
<feature type="binding site" evidence="1">
    <location>
        <position position="204"/>
    </location>
    <ligand>
        <name>Mn(2+)</name>
        <dbReference type="ChEBI" id="CHEBI:29035"/>
        <label>2</label>
    </ligand>
</feature>
<protein>
    <submittedName>
        <fullName evidence="3">Peptidase M20</fullName>
    </submittedName>
</protein>
<dbReference type="PIRSF" id="PIRSF005962">
    <property type="entry name" value="Pept_M20D_amidohydro"/>
    <property type="match status" value="1"/>
</dbReference>
<gene>
    <name evidence="3" type="ORF">EH55_00340</name>
</gene>
<keyword evidence="1" id="KW-0464">Manganese</keyword>
<organism evidence="3 4">
    <name type="scientific">Synergistes jonesii</name>
    <dbReference type="NCBI Taxonomy" id="2754"/>
    <lineage>
        <taxon>Bacteria</taxon>
        <taxon>Thermotogati</taxon>
        <taxon>Synergistota</taxon>
        <taxon>Synergistia</taxon>
        <taxon>Synergistales</taxon>
        <taxon>Synergistaceae</taxon>
        <taxon>Synergistes</taxon>
    </lineage>
</organism>
<dbReference type="GO" id="GO:0046872">
    <property type="term" value="F:metal ion binding"/>
    <property type="evidence" value="ECO:0007669"/>
    <property type="project" value="UniProtKB-KW"/>
</dbReference>
<accession>A0A073ITJ8</accession>